<keyword evidence="7" id="KW-1185">Reference proteome</keyword>
<dbReference type="InterPro" id="IPR050511">
    <property type="entry name" value="AMPK_gamma/SDS23_families"/>
</dbReference>
<dbReference type="SUPFAM" id="SSF81296">
    <property type="entry name" value="E set domains"/>
    <property type="match status" value="1"/>
</dbReference>
<keyword evidence="3 4" id="KW-0129">CBS domain</keyword>
<dbReference type="Gene3D" id="2.60.40.10">
    <property type="entry name" value="Immunoglobulins"/>
    <property type="match status" value="1"/>
</dbReference>
<organism evidence="6 7">
    <name type="scientific">Flemingia macrophylla</name>
    <dbReference type="NCBI Taxonomy" id="520843"/>
    <lineage>
        <taxon>Eukaryota</taxon>
        <taxon>Viridiplantae</taxon>
        <taxon>Streptophyta</taxon>
        <taxon>Embryophyta</taxon>
        <taxon>Tracheophyta</taxon>
        <taxon>Spermatophyta</taxon>
        <taxon>Magnoliopsida</taxon>
        <taxon>eudicotyledons</taxon>
        <taxon>Gunneridae</taxon>
        <taxon>Pentapetalae</taxon>
        <taxon>rosids</taxon>
        <taxon>fabids</taxon>
        <taxon>Fabales</taxon>
        <taxon>Fabaceae</taxon>
        <taxon>Papilionoideae</taxon>
        <taxon>50 kb inversion clade</taxon>
        <taxon>NPAAA clade</taxon>
        <taxon>indigoferoid/millettioid clade</taxon>
        <taxon>Phaseoleae</taxon>
        <taxon>Flemingia</taxon>
    </lineage>
</organism>
<dbReference type="Pfam" id="PF16561">
    <property type="entry name" value="AMPK1_CBM"/>
    <property type="match status" value="1"/>
</dbReference>
<dbReference type="Pfam" id="PF00571">
    <property type="entry name" value="CBS"/>
    <property type="match status" value="2"/>
</dbReference>
<evidence type="ECO:0000256" key="4">
    <source>
        <dbReference type="PROSITE-ProRule" id="PRU00703"/>
    </source>
</evidence>
<dbReference type="PROSITE" id="PS51371">
    <property type="entry name" value="CBS"/>
    <property type="match status" value="2"/>
</dbReference>
<dbReference type="InterPro" id="IPR032640">
    <property type="entry name" value="AMPK1_CBM"/>
</dbReference>
<dbReference type="FunFam" id="2.60.40.10:FF:001860">
    <property type="entry name" value="Sucrose nonfermenting 4-like protein"/>
    <property type="match status" value="1"/>
</dbReference>
<evidence type="ECO:0000259" key="5">
    <source>
        <dbReference type="PROSITE" id="PS51371"/>
    </source>
</evidence>
<dbReference type="SMART" id="SM00116">
    <property type="entry name" value="CBS"/>
    <property type="match status" value="3"/>
</dbReference>
<dbReference type="SUPFAM" id="SSF54631">
    <property type="entry name" value="CBS-domain pair"/>
    <property type="match status" value="2"/>
</dbReference>
<evidence type="ECO:0000256" key="1">
    <source>
        <dbReference type="ARBA" id="ARBA00006750"/>
    </source>
</evidence>
<evidence type="ECO:0000256" key="2">
    <source>
        <dbReference type="ARBA" id="ARBA00022737"/>
    </source>
</evidence>
<protein>
    <recommendedName>
        <fullName evidence="5">CBS domain-containing protein</fullName>
    </recommendedName>
</protein>
<feature type="domain" description="CBS" evidence="5">
    <location>
        <begin position="347"/>
        <end position="404"/>
    </location>
</feature>
<dbReference type="InterPro" id="IPR000644">
    <property type="entry name" value="CBS_dom"/>
</dbReference>
<dbReference type="Proteomes" id="UP001603857">
    <property type="component" value="Unassembled WGS sequence"/>
</dbReference>
<evidence type="ECO:0000313" key="6">
    <source>
        <dbReference type="EMBL" id="KAL2325518.1"/>
    </source>
</evidence>
<feature type="domain" description="CBS" evidence="5">
    <location>
        <begin position="163"/>
        <end position="225"/>
    </location>
</feature>
<dbReference type="Gene3D" id="3.10.580.10">
    <property type="entry name" value="CBS-domain"/>
    <property type="match status" value="2"/>
</dbReference>
<dbReference type="InterPro" id="IPR013783">
    <property type="entry name" value="Ig-like_fold"/>
</dbReference>
<proteinExistence type="inferred from homology"/>
<keyword evidence="2" id="KW-0677">Repeat</keyword>
<sequence>MFGRGHVNGEVAAAASGLIPHRFFWCYGGTRVFLSGSFTRWSTFIPMSPVEGWPTIFHVIVNLTWGYHQYKFNVDGEWRHDEHQPFVRADYGIVNNIYLVRELDILPPFFGLETLDRPTRSDMEVDNNIFGHVEANPRMSESDLQVSQHHISLFLSTDTAYELVPESGKVVALDITLPVKQAFHALYQEGISMAPLWDSSKCQFVGMLSEMDFILILKEMGNRRSKLAEEQLETHTIAEWREAKVKECGTQSNAKKYPQHFVQAGPQDCLKDVALKILQNKVATVPIIHSSSEDGYFPQLLHLASLPEILKRICNNFKNSYDSLPILQLPIGSIPVGTRVSKMGESKTQSLAMLRPNASVADALSLLIQADVSSILIVDDNDSLLDIFSRRDVISLVKHNKYARTSLDGFSIRQALLSGRYANFPYGSSNGQRCHVCIRSDPMHKVMELLTNPGVERLVVVEVGSRRVEGIISISDVFRFLLM</sequence>
<dbReference type="InterPro" id="IPR014756">
    <property type="entry name" value="Ig_E-set"/>
</dbReference>
<evidence type="ECO:0000256" key="3">
    <source>
        <dbReference type="ARBA" id="ARBA00023122"/>
    </source>
</evidence>
<evidence type="ECO:0000313" key="7">
    <source>
        <dbReference type="Proteomes" id="UP001603857"/>
    </source>
</evidence>
<dbReference type="AlphaFoldDB" id="A0ABD1LQC1"/>
<dbReference type="CDD" id="cd02859">
    <property type="entry name" value="E_set_AMPKbeta_like_N"/>
    <property type="match status" value="1"/>
</dbReference>
<dbReference type="PANTHER" id="PTHR13780">
    <property type="entry name" value="AMP-ACTIVATED PROTEIN KINASE, GAMMA REGULATORY SUBUNIT"/>
    <property type="match status" value="1"/>
</dbReference>
<dbReference type="PANTHER" id="PTHR13780:SF35">
    <property type="entry name" value="LD22662P"/>
    <property type="match status" value="1"/>
</dbReference>
<dbReference type="EMBL" id="JBGMDY010000008">
    <property type="protein sequence ID" value="KAL2325518.1"/>
    <property type="molecule type" value="Genomic_DNA"/>
</dbReference>
<comment type="similarity">
    <text evidence="1">Belongs to the 5'-AMP-activated protein kinase gamma subunit family.</text>
</comment>
<dbReference type="InterPro" id="IPR046342">
    <property type="entry name" value="CBS_dom_sf"/>
</dbReference>
<reference evidence="6 7" key="1">
    <citation type="submission" date="2024-08" db="EMBL/GenBank/DDBJ databases">
        <title>Insights into the chromosomal genome structure of Flemingia macrophylla.</title>
        <authorList>
            <person name="Ding Y."/>
            <person name="Zhao Y."/>
            <person name="Bi W."/>
            <person name="Wu M."/>
            <person name="Zhao G."/>
            <person name="Gong Y."/>
            <person name="Li W."/>
            <person name="Zhang P."/>
        </authorList>
    </citation>
    <scope>NUCLEOTIDE SEQUENCE [LARGE SCALE GENOMIC DNA]</scope>
    <source>
        <strain evidence="6">DYQJB</strain>
        <tissue evidence="6">Leaf</tissue>
    </source>
</reference>
<accession>A0ABD1LQC1</accession>
<name>A0ABD1LQC1_9FABA</name>
<comment type="caution">
    <text evidence="6">The sequence shown here is derived from an EMBL/GenBank/DDBJ whole genome shotgun (WGS) entry which is preliminary data.</text>
</comment>
<gene>
    <name evidence="6" type="ORF">Fmac_024576</name>
</gene>
<dbReference type="GO" id="GO:0009507">
    <property type="term" value="C:chloroplast"/>
    <property type="evidence" value="ECO:0007669"/>
    <property type="project" value="UniProtKB-ARBA"/>
</dbReference>